<name>A0A8K0L623_9PEZI</name>
<evidence type="ECO:0000256" key="1">
    <source>
        <dbReference type="ARBA" id="ARBA00005466"/>
    </source>
</evidence>
<reference evidence="6" key="1">
    <citation type="submission" date="2021-07" db="EMBL/GenBank/DDBJ databases">
        <title>Elsinoe batatas strain:CRI-CJ2 Genome sequencing and assembly.</title>
        <authorList>
            <person name="Huang L."/>
        </authorList>
    </citation>
    <scope>NUCLEOTIDE SEQUENCE</scope>
    <source>
        <strain evidence="6">CRI-CJ2</strain>
    </source>
</reference>
<dbReference type="InterPro" id="IPR016169">
    <property type="entry name" value="FAD-bd_PCMH_sub2"/>
</dbReference>
<dbReference type="EMBL" id="JAESVG020000002">
    <property type="protein sequence ID" value="KAG8630596.1"/>
    <property type="molecule type" value="Genomic_DNA"/>
</dbReference>
<dbReference type="Gene3D" id="3.30.465.10">
    <property type="match status" value="1"/>
</dbReference>
<keyword evidence="7" id="KW-1185">Reference proteome</keyword>
<dbReference type="Pfam" id="PF01565">
    <property type="entry name" value="FAD_binding_4"/>
    <property type="match status" value="1"/>
</dbReference>
<evidence type="ECO:0000256" key="2">
    <source>
        <dbReference type="ARBA" id="ARBA00022630"/>
    </source>
</evidence>
<dbReference type="InterPro" id="IPR006093">
    <property type="entry name" value="Oxy_OxRdtase_FAD_BS"/>
</dbReference>
<dbReference type="PANTHER" id="PTHR42973">
    <property type="entry name" value="BINDING OXIDOREDUCTASE, PUTATIVE (AFU_ORTHOLOGUE AFUA_1G17690)-RELATED"/>
    <property type="match status" value="1"/>
</dbReference>
<organism evidence="6 7">
    <name type="scientific">Elsinoe batatas</name>
    <dbReference type="NCBI Taxonomy" id="2601811"/>
    <lineage>
        <taxon>Eukaryota</taxon>
        <taxon>Fungi</taxon>
        <taxon>Dikarya</taxon>
        <taxon>Ascomycota</taxon>
        <taxon>Pezizomycotina</taxon>
        <taxon>Dothideomycetes</taxon>
        <taxon>Dothideomycetidae</taxon>
        <taxon>Myriangiales</taxon>
        <taxon>Elsinoaceae</taxon>
        <taxon>Elsinoe</taxon>
    </lineage>
</organism>
<dbReference type="GO" id="GO:0016491">
    <property type="term" value="F:oxidoreductase activity"/>
    <property type="evidence" value="ECO:0007669"/>
    <property type="project" value="UniProtKB-KW"/>
</dbReference>
<dbReference type="OrthoDB" id="415825at2759"/>
<keyword evidence="4" id="KW-0560">Oxidoreductase</keyword>
<keyword evidence="2" id="KW-0285">Flavoprotein</keyword>
<dbReference type="AlphaFoldDB" id="A0A8K0L623"/>
<dbReference type="InterPro" id="IPR016166">
    <property type="entry name" value="FAD-bd_PCMH"/>
</dbReference>
<sequence length="452" mass="48636">MSSTAQLAAELPSIELLLPSSEDFESRRSNYSLDSRVQPAAIAIPKDADEVAALVRYAAQRSVDLTVRAGGHDIFSRQLVEGGLVIDIRELNHVTIDKAASTAVIGGGVLFEKLIEVLDQHGCVTPTGNIGTVGYVGWATTGGYGQMAAKYGLGVDHLLSAKIVNAAGLIVEADDDTMKGIRGACGNFGVIVEATIKIYPPTRLTIWILAGNIIFESTDFANTIQKVHEGIEAMKAADGLPDEIDVQPAYANSPLGPVFGVVFCWASPDIERGQKCLDKILSLAPVLMNQVVPCSVPGLFAAAAALAVSHAHVSARSISIRTVNQNILDVVKRQCGLMLAALGCLVTWHELRASSPWSKRGKPHYILEIIACAVEEENLGAVAAWRKGFVDEVLEKAPEEILECQWLPMTPGQELRGLENLYGEEDARFLKKLKRVKDPDNVFKHALPSLLS</sequence>
<evidence type="ECO:0000259" key="5">
    <source>
        <dbReference type="PROSITE" id="PS51387"/>
    </source>
</evidence>
<evidence type="ECO:0000313" key="6">
    <source>
        <dbReference type="EMBL" id="KAG8630596.1"/>
    </source>
</evidence>
<dbReference type="Gene3D" id="3.30.43.10">
    <property type="entry name" value="Uridine Diphospho-n-acetylenolpyruvylglucosamine Reductase, domain 2"/>
    <property type="match status" value="1"/>
</dbReference>
<protein>
    <recommendedName>
        <fullName evidence="5">FAD-binding PCMH-type domain-containing protein</fullName>
    </recommendedName>
</protein>
<dbReference type="Gene3D" id="3.40.462.20">
    <property type="match status" value="1"/>
</dbReference>
<dbReference type="Proteomes" id="UP000809789">
    <property type="component" value="Unassembled WGS sequence"/>
</dbReference>
<feature type="domain" description="FAD-binding PCMH-type" evidence="5">
    <location>
        <begin position="35"/>
        <end position="201"/>
    </location>
</feature>
<dbReference type="InterPro" id="IPR036318">
    <property type="entry name" value="FAD-bd_PCMH-like_sf"/>
</dbReference>
<evidence type="ECO:0000256" key="3">
    <source>
        <dbReference type="ARBA" id="ARBA00022827"/>
    </source>
</evidence>
<accession>A0A8K0L623</accession>
<evidence type="ECO:0000256" key="4">
    <source>
        <dbReference type="ARBA" id="ARBA00023002"/>
    </source>
</evidence>
<evidence type="ECO:0000313" key="7">
    <source>
        <dbReference type="Proteomes" id="UP000809789"/>
    </source>
</evidence>
<comment type="caution">
    <text evidence="6">The sequence shown here is derived from an EMBL/GenBank/DDBJ whole genome shotgun (WGS) entry which is preliminary data.</text>
</comment>
<dbReference type="InterPro" id="IPR016167">
    <property type="entry name" value="FAD-bd_PCMH_sub1"/>
</dbReference>
<gene>
    <name evidence="6" type="ORF">KVT40_002215</name>
</gene>
<dbReference type="SUPFAM" id="SSF56176">
    <property type="entry name" value="FAD-binding/transporter-associated domain-like"/>
    <property type="match status" value="1"/>
</dbReference>
<dbReference type="GO" id="GO:0071949">
    <property type="term" value="F:FAD binding"/>
    <property type="evidence" value="ECO:0007669"/>
    <property type="project" value="InterPro"/>
</dbReference>
<dbReference type="InterPro" id="IPR006094">
    <property type="entry name" value="Oxid_FAD_bind_N"/>
</dbReference>
<dbReference type="PANTHER" id="PTHR42973:SF7">
    <property type="entry name" value="FAD-BINDING PCMH-TYPE DOMAIN-CONTAINING PROTEIN"/>
    <property type="match status" value="1"/>
</dbReference>
<dbReference type="PROSITE" id="PS51387">
    <property type="entry name" value="FAD_PCMH"/>
    <property type="match status" value="1"/>
</dbReference>
<dbReference type="PROSITE" id="PS00862">
    <property type="entry name" value="OX2_COVAL_FAD"/>
    <property type="match status" value="1"/>
</dbReference>
<comment type="similarity">
    <text evidence="1">Belongs to the oxygen-dependent FAD-linked oxidoreductase family.</text>
</comment>
<keyword evidence="3" id="KW-0274">FAD</keyword>
<proteinExistence type="inferred from homology"/>
<dbReference type="InterPro" id="IPR050416">
    <property type="entry name" value="FAD-linked_Oxidoreductase"/>
</dbReference>